<feature type="region of interest" description="Disordered" evidence="1">
    <location>
        <begin position="1"/>
        <end position="29"/>
    </location>
</feature>
<evidence type="ECO:0000259" key="2">
    <source>
        <dbReference type="PROSITE" id="PS50222"/>
    </source>
</evidence>
<gene>
    <name evidence="3" type="ORF">DZF91_05735</name>
</gene>
<dbReference type="RefSeq" id="WP_117356445.1">
    <property type="nucleotide sequence ID" value="NZ_QURH01000110.1"/>
</dbReference>
<feature type="domain" description="EF-hand" evidence="2">
    <location>
        <begin position="28"/>
        <end position="63"/>
    </location>
</feature>
<feature type="domain" description="EF-hand" evidence="2">
    <location>
        <begin position="76"/>
        <end position="98"/>
    </location>
</feature>
<protein>
    <submittedName>
        <fullName evidence="3">EF-hand domain-containing protein</fullName>
    </submittedName>
</protein>
<dbReference type="CDD" id="cd00051">
    <property type="entry name" value="EFh"/>
    <property type="match status" value="1"/>
</dbReference>
<proteinExistence type="predicted"/>
<dbReference type="InterPro" id="IPR018247">
    <property type="entry name" value="EF_Hand_1_Ca_BS"/>
</dbReference>
<evidence type="ECO:0000313" key="3">
    <source>
        <dbReference type="EMBL" id="RFU42624.1"/>
    </source>
</evidence>
<dbReference type="InterPro" id="IPR002048">
    <property type="entry name" value="EF_hand_dom"/>
</dbReference>
<dbReference type="PROSITE" id="PS00018">
    <property type="entry name" value="EF_HAND_1"/>
    <property type="match status" value="2"/>
</dbReference>
<dbReference type="GO" id="GO:0005509">
    <property type="term" value="F:calcium ion binding"/>
    <property type="evidence" value="ECO:0007669"/>
    <property type="project" value="InterPro"/>
</dbReference>
<dbReference type="AlphaFoldDB" id="A0A372JS75"/>
<evidence type="ECO:0000256" key="1">
    <source>
        <dbReference type="SAM" id="MobiDB-lite"/>
    </source>
</evidence>
<feature type="compositionally biased region" description="Polar residues" evidence="1">
    <location>
        <begin position="7"/>
        <end position="29"/>
    </location>
</feature>
<dbReference type="Pfam" id="PF13499">
    <property type="entry name" value="EF-hand_7"/>
    <property type="match status" value="1"/>
</dbReference>
<dbReference type="PROSITE" id="PS50222">
    <property type="entry name" value="EF_HAND_2"/>
    <property type="match status" value="2"/>
</dbReference>
<dbReference type="EMBL" id="QURH01000110">
    <property type="protein sequence ID" value="RFU42624.1"/>
    <property type="molecule type" value="Genomic_DNA"/>
</dbReference>
<dbReference type="InterPro" id="IPR011992">
    <property type="entry name" value="EF-hand-dom_pair"/>
</dbReference>
<organism evidence="3 4">
    <name type="scientific">Actinomadura logoneensis</name>
    <dbReference type="NCBI Taxonomy" id="2293572"/>
    <lineage>
        <taxon>Bacteria</taxon>
        <taxon>Bacillati</taxon>
        <taxon>Actinomycetota</taxon>
        <taxon>Actinomycetes</taxon>
        <taxon>Streptosporangiales</taxon>
        <taxon>Thermomonosporaceae</taxon>
        <taxon>Actinomadura</taxon>
    </lineage>
</organism>
<comment type="caution">
    <text evidence="3">The sequence shown here is derived from an EMBL/GenBank/DDBJ whole genome shotgun (WGS) entry which is preliminary data.</text>
</comment>
<dbReference type="Gene3D" id="1.10.238.10">
    <property type="entry name" value="EF-hand"/>
    <property type="match status" value="1"/>
</dbReference>
<dbReference type="SMART" id="SM00054">
    <property type="entry name" value="EFh"/>
    <property type="match status" value="2"/>
</dbReference>
<dbReference type="SUPFAM" id="SSF47473">
    <property type="entry name" value="EF-hand"/>
    <property type="match status" value="1"/>
</dbReference>
<reference evidence="3 4" key="1">
    <citation type="submission" date="2018-08" db="EMBL/GenBank/DDBJ databases">
        <title>Actinomadura jelena sp. nov., a novel Actinomycete isolated from soil in Chad.</title>
        <authorList>
            <person name="Shi L."/>
        </authorList>
    </citation>
    <scope>NUCLEOTIDE SEQUENCE [LARGE SCALE GENOMIC DNA]</scope>
    <source>
        <strain evidence="3 4">NEAU-G17</strain>
    </source>
</reference>
<accession>A0A372JS75</accession>
<dbReference type="Proteomes" id="UP000261811">
    <property type="component" value="Unassembled WGS sequence"/>
</dbReference>
<sequence length="107" mass="11230">MADEVSFTGSEASSDGNPGSAASPNATSLLQQAEATFKALDGDGDGFVTRDELRASYKSLGLDLPEAALDQLMSADTNGDGRVDLEEWLRSVEPAPQPDGQEPPFLD</sequence>
<evidence type="ECO:0000313" key="4">
    <source>
        <dbReference type="Proteomes" id="UP000261811"/>
    </source>
</evidence>
<name>A0A372JS75_9ACTN</name>
<keyword evidence="4" id="KW-1185">Reference proteome</keyword>
<dbReference type="OrthoDB" id="4563420at2"/>